<feature type="compositionally biased region" description="Polar residues" evidence="2">
    <location>
        <begin position="330"/>
        <end position="343"/>
    </location>
</feature>
<feature type="compositionally biased region" description="Polar residues" evidence="2">
    <location>
        <begin position="488"/>
        <end position="503"/>
    </location>
</feature>
<dbReference type="InterPro" id="IPR011990">
    <property type="entry name" value="TPR-like_helical_dom_sf"/>
</dbReference>
<accession>A0A371CG82</accession>
<feature type="compositionally biased region" description="Low complexity" evidence="2">
    <location>
        <begin position="233"/>
        <end position="242"/>
    </location>
</feature>
<dbReference type="EMBL" id="KZ857324">
    <property type="protein sequence ID" value="RDW29170.1"/>
    <property type="molecule type" value="Genomic_DNA"/>
</dbReference>
<dbReference type="SUPFAM" id="SSF81901">
    <property type="entry name" value="HCP-like"/>
    <property type="match status" value="2"/>
</dbReference>
<dbReference type="Gene3D" id="1.25.40.10">
    <property type="entry name" value="Tetratricopeptide repeat domain"/>
    <property type="match status" value="2"/>
</dbReference>
<feature type="region of interest" description="Disordered" evidence="2">
    <location>
        <begin position="1"/>
        <end position="424"/>
    </location>
</feature>
<dbReference type="InterPro" id="IPR006597">
    <property type="entry name" value="Sel1-like"/>
</dbReference>
<dbReference type="PANTHER" id="PTHR46430:SF1">
    <property type="entry name" value="CHITIN SYNTHASE REGULATOR SKT5-RELATED"/>
    <property type="match status" value="1"/>
</dbReference>
<feature type="compositionally biased region" description="Polar residues" evidence="2">
    <location>
        <begin position="136"/>
        <end position="154"/>
    </location>
</feature>
<name>A0A371CG82_YARLL</name>
<dbReference type="AlphaFoldDB" id="A0A371CG82"/>
<feature type="compositionally biased region" description="Polar residues" evidence="2">
    <location>
        <begin position="259"/>
        <end position="268"/>
    </location>
</feature>
<feature type="compositionally biased region" description="Polar residues" evidence="2">
    <location>
        <begin position="51"/>
        <end position="60"/>
    </location>
</feature>
<feature type="compositionally biased region" description="Basic and acidic residues" evidence="2">
    <location>
        <begin position="509"/>
        <end position="526"/>
    </location>
</feature>
<feature type="compositionally biased region" description="Low complexity" evidence="2">
    <location>
        <begin position="410"/>
        <end position="424"/>
    </location>
</feature>
<feature type="compositionally biased region" description="Low complexity" evidence="2">
    <location>
        <begin position="30"/>
        <end position="50"/>
    </location>
</feature>
<reference evidence="3 4" key="1">
    <citation type="submission" date="2018-07" db="EMBL/GenBank/DDBJ databases">
        <title>Draft Genome Assemblies for Five Robust Yarrowia lipolytica Strains Exhibiting High Lipid Production and Pentose Sugar Utilization and Sugar Alcohol Secretion from Undetoxified Lignocellulosic Biomass Hydrolysates.</title>
        <authorList>
            <consortium name="DOE Joint Genome Institute"/>
            <person name="Walker C."/>
            <person name="Ryu S."/>
            <person name="Na H."/>
            <person name="Zane M."/>
            <person name="LaButti K."/>
            <person name="Lipzen A."/>
            <person name="Haridas S."/>
            <person name="Barry K."/>
            <person name="Grigoriev I.V."/>
            <person name="Quarterman J."/>
            <person name="Slininger P."/>
            <person name="Dien B."/>
            <person name="Trinh C.T."/>
        </authorList>
    </citation>
    <scope>NUCLEOTIDE SEQUENCE [LARGE SCALE GENOMIC DNA]</scope>
    <source>
        <strain evidence="3 4">YB392</strain>
    </source>
</reference>
<feature type="compositionally biased region" description="Low complexity" evidence="2">
    <location>
        <begin position="282"/>
        <end position="295"/>
    </location>
</feature>
<dbReference type="Pfam" id="PF08238">
    <property type="entry name" value="Sel1"/>
    <property type="match status" value="7"/>
</dbReference>
<feature type="compositionally biased region" description="Polar residues" evidence="2">
    <location>
        <begin position="105"/>
        <end position="118"/>
    </location>
</feature>
<dbReference type="VEuPathDB" id="FungiDB:YALI1_F03028g"/>
<evidence type="ECO:0000256" key="1">
    <source>
        <dbReference type="ARBA" id="ARBA00022737"/>
    </source>
</evidence>
<feature type="compositionally biased region" description="Gly residues" evidence="2">
    <location>
        <begin position="222"/>
        <end position="232"/>
    </location>
</feature>
<feature type="compositionally biased region" description="Polar residues" evidence="2">
    <location>
        <begin position="170"/>
        <end position="179"/>
    </location>
</feature>
<feature type="compositionally biased region" description="Basic and acidic residues" evidence="2">
    <location>
        <begin position="1"/>
        <end position="16"/>
    </location>
</feature>
<feature type="compositionally biased region" description="Polar residues" evidence="2">
    <location>
        <begin position="369"/>
        <end position="385"/>
    </location>
</feature>
<dbReference type="PANTHER" id="PTHR46430">
    <property type="entry name" value="PROTEIN SKT5-RELATED"/>
    <property type="match status" value="1"/>
</dbReference>
<proteinExistence type="predicted"/>
<evidence type="ECO:0000313" key="4">
    <source>
        <dbReference type="Proteomes" id="UP000256601"/>
    </source>
</evidence>
<feature type="compositionally biased region" description="Basic and acidic residues" evidence="2">
    <location>
        <begin position="850"/>
        <end position="868"/>
    </location>
</feature>
<dbReference type="InterPro" id="IPR051726">
    <property type="entry name" value="Chitin_Synth_Reg"/>
</dbReference>
<evidence type="ECO:0008006" key="5">
    <source>
        <dbReference type="Google" id="ProtNLM"/>
    </source>
</evidence>
<feature type="compositionally biased region" description="Polar residues" evidence="2">
    <location>
        <begin position="296"/>
        <end position="316"/>
    </location>
</feature>
<feature type="region of interest" description="Disordered" evidence="2">
    <location>
        <begin position="823"/>
        <end position="868"/>
    </location>
</feature>
<evidence type="ECO:0000313" key="3">
    <source>
        <dbReference type="EMBL" id="RDW29170.1"/>
    </source>
</evidence>
<evidence type="ECO:0000256" key="2">
    <source>
        <dbReference type="SAM" id="MobiDB-lite"/>
    </source>
</evidence>
<dbReference type="Proteomes" id="UP000256601">
    <property type="component" value="Unassembled WGS sequence"/>
</dbReference>
<organism evidence="3 4">
    <name type="scientific">Yarrowia lipolytica</name>
    <name type="common">Candida lipolytica</name>
    <dbReference type="NCBI Taxonomy" id="4952"/>
    <lineage>
        <taxon>Eukaryota</taxon>
        <taxon>Fungi</taxon>
        <taxon>Dikarya</taxon>
        <taxon>Ascomycota</taxon>
        <taxon>Saccharomycotina</taxon>
        <taxon>Dipodascomycetes</taxon>
        <taxon>Dipodascales</taxon>
        <taxon>Dipodascales incertae sedis</taxon>
        <taxon>Yarrowia</taxon>
    </lineage>
</organism>
<feature type="region of interest" description="Disordered" evidence="2">
    <location>
        <begin position="487"/>
        <end position="526"/>
    </location>
</feature>
<keyword evidence="1" id="KW-0677">Repeat</keyword>
<sequence length="868" mass="94281">MAIDKLRHTNKRENHLQHVPSPDLAIEADSAGGSIPSLPSSSISPSSSSARTFSPKSYSHSPAERSPLANSFSFTEDPNPVIQAIPLSPKDRFLHTPPHYPLGRFQQQHHSPSSSTLASDYEDAPDSFDLNLHNKGPNSNKNLDSDLSCTGTNFRDQHQTCQTERKPPVQKNSITQVSPARTKDAKTMSDSYLVDSNGRKIALNDPNHPDYPEDQVSQPPVGLGGGPGGSGGSLTSSDSDSGAVHHPQPRNAHLYAPQNGIQASTSNPELVVPSQPSHHKPTNSNSNFNSTRSLTHNSSYSSLRQQQRGPSRSNTPHMEPEFSYPPKQHQAPQSPRTMAQSMSARHPPTGSVSSQHPLSHMAFGGSDPYLSQHSGAEATAAQNNLPMPPRRRERPMSARSSISSMGDINGGSSSASLSGMGHQSSASMFDLSQSYLTQLGANQATLMPRIKTIELYRKNAKKSNDPAVQYQFAQYLLQTALMAGANKHSPTSSMLSNVSNTSPLPSPAGRDESPRRPGQKMDEDKAAEQLKKDLLKEAIVHLRRLVDRGHPDAQYLLGDAYFSGAFGKPDLKDAYTLFQMASKHGHPEATYRAALCLEEGWGCSKDTRKAVQMYRAAASKQHVGAMFRLGMACFYSLMGIPNIDASKLEGVKWLSRAAENASELYPRGPFELAKIYEVGYKDLIIKDNDYAVQLYVRSADLNFAPAASLMGHAYEHGTLNCPQDPALSIHYYTVGATAGDEASMLAMCAWYMVGADPILPQDEDEGFEWAKKAADAGYAKAQFVTGYFLEQGIGTDRDILQSSVYYRKAAAGGDERAIERLKKGEARQVSGQSVENPADKAANKGKKKNGKEGKEGKEGKDDKDCVIM</sequence>
<dbReference type="VEuPathDB" id="FungiDB:YALI0_F01925g"/>
<dbReference type="SMART" id="SM00671">
    <property type="entry name" value="SEL1"/>
    <property type="match status" value="7"/>
</dbReference>
<feature type="compositionally biased region" description="Basic and acidic residues" evidence="2">
    <location>
        <begin position="155"/>
        <end position="167"/>
    </location>
</feature>
<gene>
    <name evidence="3" type="ORF">B0I71DRAFT_126122</name>
</gene>
<protein>
    <recommendedName>
        <fullName evidence="5">Protein SKT5</fullName>
    </recommendedName>
</protein>